<protein>
    <submittedName>
        <fullName evidence="3">Aldehyde reductase</fullName>
    </submittedName>
</protein>
<organism evidence="3 4">
    <name type="scientific">Rhizodiscina lignyota</name>
    <dbReference type="NCBI Taxonomy" id="1504668"/>
    <lineage>
        <taxon>Eukaryota</taxon>
        <taxon>Fungi</taxon>
        <taxon>Dikarya</taxon>
        <taxon>Ascomycota</taxon>
        <taxon>Pezizomycotina</taxon>
        <taxon>Dothideomycetes</taxon>
        <taxon>Pleosporomycetidae</taxon>
        <taxon>Aulographales</taxon>
        <taxon>Rhizodiscinaceae</taxon>
        <taxon>Rhizodiscina</taxon>
    </lineage>
</organism>
<dbReference type="AlphaFoldDB" id="A0A9P4I995"/>
<dbReference type="InterPro" id="IPR023210">
    <property type="entry name" value="NADP_OxRdtase_dom"/>
</dbReference>
<reference evidence="3" key="1">
    <citation type="journal article" date="2020" name="Stud. Mycol.">
        <title>101 Dothideomycetes genomes: a test case for predicting lifestyles and emergence of pathogens.</title>
        <authorList>
            <person name="Haridas S."/>
            <person name="Albert R."/>
            <person name="Binder M."/>
            <person name="Bloem J."/>
            <person name="Labutti K."/>
            <person name="Salamov A."/>
            <person name="Andreopoulos B."/>
            <person name="Baker S."/>
            <person name="Barry K."/>
            <person name="Bills G."/>
            <person name="Bluhm B."/>
            <person name="Cannon C."/>
            <person name="Castanera R."/>
            <person name="Culley D."/>
            <person name="Daum C."/>
            <person name="Ezra D."/>
            <person name="Gonzalez J."/>
            <person name="Henrissat B."/>
            <person name="Kuo A."/>
            <person name="Liang C."/>
            <person name="Lipzen A."/>
            <person name="Lutzoni F."/>
            <person name="Magnuson J."/>
            <person name="Mondo S."/>
            <person name="Nolan M."/>
            <person name="Ohm R."/>
            <person name="Pangilinan J."/>
            <person name="Park H.-J."/>
            <person name="Ramirez L."/>
            <person name="Alfaro M."/>
            <person name="Sun H."/>
            <person name="Tritt A."/>
            <person name="Yoshinaga Y."/>
            <person name="Zwiers L.-H."/>
            <person name="Turgeon B."/>
            <person name="Goodwin S."/>
            <person name="Spatafora J."/>
            <person name="Crous P."/>
            <person name="Grigoriev I."/>
        </authorList>
    </citation>
    <scope>NUCLEOTIDE SEQUENCE</scope>
    <source>
        <strain evidence="3">CBS 133067</strain>
    </source>
</reference>
<evidence type="ECO:0000313" key="4">
    <source>
        <dbReference type="Proteomes" id="UP000799772"/>
    </source>
</evidence>
<dbReference type="SUPFAM" id="SSF51430">
    <property type="entry name" value="NAD(P)-linked oxidoreductase"/>
    <property type="match status" value="1"/>
</dbReference>
<dbReference type="GO" id="GO:0016491">
    <property type="term" value="F:oxidoreductase activity"/>
    <property type="evidence" value="ECO:0007669"/>
    <property type="project" value="UniProtKB-KW"/>
</dbReference>
<keyword evidence="4" id="KW-1185">Reference proteome</keyword>
<dbReference type="InterPro" id="IPR036812">
    <property type="entry name" value="NAD(P)_OxRdtase_dom_sf"/>
</dbReference>
<evidence type="ECO:0000256" key="1">
    <source>
        <dbReference type="ARBA" id="ARBA00023002"/>
    </source>
</evidence>
<dbReference type="PANTHER" id="PTHR43364:SF4">
    <property type="entry name" value="NAD(P)-LINKED OXIDOREDUCTASE SUPERFAMILY PROTEIN"/>
    <property type="match status" value="1"/>
</dbReference>
<sequence length="319" mass="35343">MGGGGAFLKDTSTEIVQERFKILQEYGVGTIDTAQLYGKSEEILGRENAASRFAIDTKWPGGWTPGSLEAGAMVESAKESLQKLNTKQIEVMYFHAPDASVPLDASLKVVNQLYQEGVFKRFGVSNHTPEEVREVYDHCKQHGYVLPSVYQGTYSAIARHIETDLLPMLREFNMSFYGYSPLGGGFLTKTKDQVLQGAGRFNTAIGLSELYSGLYMKPSMIAALEKWENIAENEGCSKAELANRWVACSSALKNEFGDGIIIGSTSPAQLRETLEQIKKGPLSEKSVQLIDEMWKSVEHEAPKDNFDLNRGRSIMLVHV</sequence>
<comment type="caution">
    <text evidence="3">The sequence shown here is derived from an EMBL/GenBank/DDBJ whole genome shotgun (WGS) entry which is preliminary data.</text>
</comment>
<dbReference type="CDD" id="cd19075">
    <property type="entry name" value="AKR_AKR7A1-5"/>
    <property type="match status" value="1"/>
</dbReference>
<feature type="domain" description="NADP-dependent oxidoreductase" evidence="2">
    <location>
        <begin position="11"/>
        <end position="294"/>
    </location>
</feature>
<evidence type="ECO:0000259" key="2">
    <source>
        <dbReference type="Pfam" id="PF00248"/>
    </source>
</evidence>
<accession>A0A9P4I995</accession>
<evidence type="ECO:0000313" key="3">
    <source>
        <dbReference type="EMBL" id="KAF2095823.1"/>
    </source>
</evidence>
<proteinExistence type="predicted"/>
<dbReference type="Pfam" id="PF00248">
    <property type="entry name" value="Aldo_ket_red"/>
    <property type="match status" value="1"/>
</dbReference>
<keyword evidence="1" id="KW-0560">Oxidoreductase</keyword>
<dbReference type="OrthoDB" id="48988at2759"/>
<dbReference type="EMBL" id="ML978130">
    <property type="protein sequence ID" value="KAF2095823.1"/>
    <property type="molecule type" value="Genomic_DNA"/>
</dbReference>
<dbReference type="InterPro" id="IPR050523">
    <property type="entry name" value="AKR_Detox_Biosynth"/>
</dbReference>
<dbReference type="Proteomes" id="UP000799772">
    <property type="component" value="Unassembled WGS sequence"/>
</dbReference>
<name>A0A9P4I995_9PEZI</name>
<dbReference type="Gene3D" id="3.20.20.100">
    <property type="entry name" value="NADP-dependent oxidoreductase domain"/>
    <property type="match status" value="1"/>
</dbReference>
<dbReference type="PANTHER" id="PTHR43364">
    <property type="entry name" value="NADH-SPECIFIC METHYLGLYOXAL REDUCTASE-RELATED"/>
    <property type="match status" value="1"/>
</dbReference>
<gene>
    <name evidence="3" type="ORF">NA57DRAFT_67536</name>
</gene>